<proteinExistence type="predicted"/>
<evidence type="ECO:0000256" key="2">
    <source>
        <dbReference type="SAM" id="MobiDB-lite"/>
    </source>
</evidence>
<dbReference type="Gene3D" id="2.60.120.10">
    <property type="entry name" value="Jelly Rolls"/>
    <property type="match status" value="1"/>
</dbReference>
<accession>A0ABU1JYV2</accession>
<evidence type="ECO:0000313" key="4">
    <source>
        <dbReference type="EMBL" id="MDR6293457.1"/>
    </source>
</evidence>
<dbReference type="SUPFAM" id="SSF51182">
    <property type="entry name" value="RmlC-like cupins"/>
    <property type="match status" value="1"/>
</dbReference>
<dbReference type="EMBL" id="JAVDPW010000012">
    <property type="protein sequence ID" value="MDR6293457.1"/>
    <property type="molecule type" value="Genomic_DNA"/>
</dbReference>
<comment type="caution">
    <text evidence="4">The sequence shown here is derived from an EMBL/GenBank/DDBJ whole genome shotgun (WGS) entry which is preliminary data.</text>
</comment>
<reference evidence="4 5" key="1">
    <citation type="submission" date="2023-07" db="EMBL/GenBank/DDBJ databases">
        <title>Sorghum-associated microbial communities from plants grown in Nebraska, USA.</title>
        <authorList>
            <person name="Schachtman D."/>
        </authorList>
    </citation>
    <scope>NUCLEOTIDE SEQUENCE [LARGE SCALE GENOMIC DNA]</scope>
    <source>
        <strain evidence="4 5">584</strain>
    </source>
</reference>
<dbReference type="PANTHER" id="PTHR35848:SF9">
    <property type="entry name" value="SLL1358 PROTEIN"/>
    <property type="match status" value="1"/>
</dbReference>
<dbReference type="RefSeq" id="WP_309800441.1">
    <property type="nucleotide sequence ID" value="NZ_JAVDPW010000012.1"/>
</dbReference>
<gene>
    <name evidence="4" type="ORF">E9232_006008</name>
</gene>
<dbReference type="InterPro" id="IPR013096">
    <property type="entry name" value="Cupin_2"/>
</dbReference>
<organism evidence="4 5">
    <name type="scientific">Inquilinus ginsengisoli</name>
    <dbReference type="NCBI Taxonomy" id="363840"/>
    <lineage>
        <taxon>Bacteria</taxon>
        <taxon>Pseudomonadati</taxon>
        <taxon>Pseudomonadota</taxon>
        <taxon>Alphaproteobacteria</taxon>
        <taxon>Rhodospirillales</taxon>
        <taxon>Rhodospirillaceae</taxon>
        <taxon>Inquilinus</taxon>
    </lineage>
</organism>
<keyword evidence="5" id="KW-1185">Reference proteome</keyword>
<evidence type="ECO:0000259" key="3">
    <source>
        <dbReference type="Pfam" id="PF07883"/>
    </source>
</evidence>
<dbReference type="Proteomes" id="UP001262410">
    <property type="component" value="Unassembled WGS sequence"/>
</dbReference>
<dbReference type="InterPro" id="IPR014710">
    <property type="entry name" value="RmlC-like_jellyroll"/>
</dbReference>
<name>A0ABU1JYV2_9PROT</name>
<evidence type="ECO:0000256" key="1">
    <source>
        <dbReference type="ARBA" id="ARBA00022723"/>
    </source>
</evidence>
<dbReference type="PANTHER" id="PTHR35848">
    <property type="entry name" value="OXALATE-BINDING PROTEIN"/>
    <property type="match status" value="1"/>
</dbReference>
<dbReference type="InterPro" id="IPR051610">
    <property type="entry name" value="GPI/OXD"/>
</dbReference>
<keyword evidence="1" id="KW-0479">Metal-binding</keyword>
<sequence length="173" mass="19609">MASTDRPSCITHWTEIEGPDDRHYKGDDELMAIGAPFARHFGLGRLGIHHERLLPGRRTSYPHAESLEEEFVYVIEGTPDVWLDGVLHRLKPGDAVGFPAGTGQSHSFLNNTDAEVRLLVVGETPKAENRIVYPRNPERKPMRDDWWDDVPQRPLGDHDGLTDKIRAWRAGKK</sequence>
<feature type="domain" description="Cupin type-2" evidence="3">
    <location>
        <begin position="50"/>
        <end position="121"/>
    </location>
</feature>
<dbReference type="Pfam" id="PF07883">
    <property type="entry name" value="Cupin_2"/>
    <property type="match status" value="1"/>
</dbReference>
<dbReference type="CDD" id="cd02224">
    <property type="entry name" value="cupin_SPO2919-like"/>
    <property type="match status" value="1"/>
</dbReference>
<dbReference type="InterPro" id="IPR011051">
    <property type="entry name" value="RmlC_Cupin_sf"/>
</dbReference>
<protein>
    <submittedName>
        <fullName evidence="4">Cupin superfamily protein</fullName>
    </submittedName>
</protein>
<feature type="region of interest" description="Disordered" evidence="2">
    <location>
        <begin position="142"/>
        <end position="161"/>
    </location>
</feature>
<evidence type="ECO:0000313" key="5">
    <source>
        <dbReference type="Proteomes" id="UP001262410"/>
    </source>
</evidence>